<keyword evidence="1" id="KW-0479">Metal-binding</keyword>
<evidence type="ECO:0000313" key="5">
    <source>
        <dbReference type="Proteomes" id="UP000051184"/>
    </source>
</evidence>
<dbReference type="Pfam" id="PF13023">
    <property type="entry name" value="HD_3"/>
    <property type="match status" value="2"/>
</dbReference>
<dbReference type="GO" id="GO:0002953">
    <property type="term" value="F:5'-deoxynucleotidase activity"/>
    <property type="evidence" value="ECO:0007669"/>
    <property type="project" value="InterPro"/>
</dbReference>
<evidence type="ECO:0000256" key="1">
    <source>
        <dbReference type="ARBA" id="ARBA00022723"/>
    </source>
</evidence>
<dbReference type="OrthoDB" id="9796032at2"/>
<dbReference type="PANTHER" id="PTHR11845">
    <property type="entry name" value="5'-DEOXYNUCLEOTIDASE HDDC2"/>
    <property type="match status" value="1"/>
</dbReference>
<dbReference type="InterPro" id="IPR039356">
    <property type="entry name" value="YfbR/HDDC2"/>
</dbReference>
<sequence>MDERVAERLNQQLAFLTEIDKLKSIDRSTLLIDNSRVENSAEHSWHLALFALVLWDHAFENADLATAIRMLLLHDIVEIDAGDHPINVETDWDAVARQEALAAERIFGLLPEDQMQALKNDWMEFEANTSLSAWFAKHLDHCQPMFQTLTNSGSPEEHRCVVRENLRSGRAKTLKSGFPEAYAEVASRLEWQETTGSEHFQKQIGFLAEVDRLKTVERATLLCDGSRRELTGEHSWHIAMYALVLAEHAATPIDIDRVIQMLLIHDLVEIDAGDKPIHGDHDIAEMEAIEQAAADRIFGLLPCQQGADLRALWEEFEAAESNDAVFAKSVDRVQPVIANLETGGGSWIEYNVSRKQLEDRVGWKVEKGAPNLWAHLQSKIAKFFDGTSAR</sequence>
<dbReference type="PANTHER" id="PTHR11845:SF13">
    <property type="entry name" value="5'-DEOXYNUCLEOTIDASE HDDC2"/>
    <property type="match status" value="1"/>
</dbReference>
<dbReference type="InterPro" id="IPR006674">
    <property type="entry name" value="HD_domain"/>
</dbReference>
<evidence type="ECO:0000256" key="2">
    <source>
        <dbReference type="ARBA" id="ARBA00022801"/>
    </source>
</evidence>
<protein>
    <submittedName>
        <fullName evidence="4">5'-nucleotidase</fullName>
    </submittedName>
</protein>
<keyword evidence="2" id="KW-0378">Hydrolase</keyword>
<accession>A0A0P1J2Q1</accession>
<dbReference type="Proteomes" id="UP000051184">
    <property type="component" value="Unassembled WGS sequence"/>
</dbReference>
<gene>
    <name evidence="4" type="ORF">TA5114_03027</name>
</gene>
<evidence type="ECO:0000259" key="3">
    <source>
        <dbReference type="Pfam" id="PF13023"/>
    </source>
</evidence>
<dbReference type="STRING" id="1715691.TA5113_02976"/>
<feature type="domain" description="HD" evidence="3">
    <location>
        <begin position="19"/>
        <end position="180"/>
    </location>
</feature>
<dbReference type="AlphaFoldDB" id="A0A0P1J2Q1"/>
<dbReference type="GO" id="GO:0046872">
    <property type="term" value="F:metal ion binding"/>
    <property type="evidence" value="ECO:0007669"/>
    <property type="project" value="UniProtKB-KW"/>
</dbReference>
<keyword evidence="5" id="KW-1185">Reference proteome</keyword>
<dbReference type="GO" id="GO:0005737">
    <property type="term" value="C:cytoplasm"/>
    <property type="evidence" value="ECO:0007669"/>
    <property type="project" value="TreeGrafter"/>
</dbReference>
<proteinExistence type="predicted"/>
<feature type="domain" description="HD" evidence="3">
    <location>
        <begin position="210"/>
        <end position="373"/>
    </location>
</feature>
<reference evidence="5" key="1">
    <citation type="submission" date="2015-09" db="EMBL/GenBank/DDBJ databases">
        <authorList>
            <person name="Rodrigo-Torres Lidia"/>
            <person name="Arahal R.David."/>
        </authorList>
    </citation>
    <scope>NUCLEOTIDE SEQUENCE [LARGE SCALE GENOMIC DNA]</scope>
    <source>
        <strain evidence="5">CECT 5114</strain>
    </source>
</reference>
<dbReference type="Gene3D" id="1.10.3210.10">
    <property type="entry name" value="Hypothetical protein af1432"/>
    <property type="match status" value="2"/>
</dbReference>
<organism evidence="4 5">
    <name type="scientific">Cognatishimia activa</name>
    <dbReference type="NCBI Taxonomy" id="1715691"/>
    <lineage>
        <taxon>Bacteria</taxon>
        <taxon>Pseudomonadati</taxon>
        <taxon>Pseudomonadota</taxon>
        <taxon>Alphaproteobacteria</taxon>
        <taxon>Rhodobacterales</taxon>
        <taxon>Paracoccaceae</taxon>
        <taxon>Cognatishimia</taxon>
    </lineage>
</organism>
<name>A0A0P1J2Q1_9RHOB</name>
<dbReference type="SUPFAM" id="SSF109604">
    <property type="entry name" value="HD-domain/PDEase-like"/>
    <property type="match status" value="2"/>
</dbReference>
<dbReference type="RefSeq" id="WP_058316096.1">
    <property type="nucleotide sequence ID" value="NZ_CYTO01000024.1"/>
</dbReference>
<dbReference type="EMBL" id="CYUE01000021">
    <property type="protein sequence ID" value="CUK27204.1"/>
    <property type="molecule type" value="Genomic_DNA"/>
</dbReference>
<evidence type="ECO:0000313" key="4">
    <source>
        <dbReference type="EMBL" id="CUK27204.1"/>
    </source>
</evidence>